<evidence type="ECO:0000313" key="4">
    <source>
        <dbReference type="EMBL" id="CAI2368967.1"/>
    </source>
</evidence>
<feature type="region of interest" description="Disordered" evidence="2">
    <location>
        <begin position="1"/>
        <end position="33"/>
    </location>
</feature>
<dbReference type="Gene3D" id="3.40.33.10">
    <property type="entry name" value="CAP"/>
    <property type="match status" value="1"/>
</dbReference>
<name>A0AAD1XF16_EUPCR</name>
<feature type="region of interest" description="Disordered" evidence="2">
    <location>
        <begin position="238"/>
        <end position="260"/>
    </location>
</feature>
<dbReference type="InterPro" id="IPR035940">
    <property type="entry name" value="CAP_sf"/>
</dbReference>
<dbReference type="Pfam" id="PF00188">
    <property type="entry name" value="CAP"/>
    <property type="match status" value="1"/>
</dbReference>
<evidence type="ECO:0000256" key="2">
    <source>
        <dbReference type="SAM" id="MobiDB-lite"/>
    </source>
</evidence>
<reference evidence="4" key="1">
    <citation type="submission" date="2023-07" db="EMBL/GenBank/DDBJ databases">
        <authorList>
            <consortium name="AG Swart"/>
            <person name="Singh M."/>
            <person name="Singh A."/>
            <person name="Seah K."/>
            <person name="Emmerich C."/>
        </authorList>
    </citation>
    <scope>NUCLEOTIDE SEQUENCE</scope>
    <source>
        <strain evidence="4">DP1</strain>
    </source>
</reference>
<feature type="domain" description="SCP" evidence="3">
    <location>
        <begin position="124"/>
        <end position="232"/>
    </location>
</feature>
<protein>
    <recommendedName>
        <fullName evidence="3">SCP domain-containing protein</fullName>
    </recommendedName>
</protein>
<organism evidence="4 5">
    <name type="scientific">Euplotes crassus</name>
    <dbReference type="NCBI Taxonomy" id="5936"/>
    <lineage>
        <taxon>Eukaryota</taxon>
        <taxon>Sar</taxon>
        <taxon>Alveolata</taxon>
        <taxon>Ciliophora</taxon>
        <taxon>Intramacronucleata</taxon>
        <taxon>Spirotrichea</taxon>
        <taxon>Hypotrichia</taxon>
        <taxon>Euplotida</taxon>
        <taxon>Euplotidae</taxon>
        <taxon>Moneuplotes</taxon>
    </lineage>
</organism>
<accession>A0AAD1XF16</accession>
<comment type="caution">
    <text evidence="4">The sequence shown here is derived from an EMBL/GenBank/DDBJ whole genome shotgun (WGS) entry which is preliminary data.</text>
</comment>
<gene>
    <name evidence="4" type="ORF">ECRASSUSDP1_LOCUS10263</name>
</gene>
<dbReference type="PANTHER" id="PTHR31157">
    <property type="entry name" value="SCP DOMAIN-CONTAINING PROTEIN"/>
    <property type="match status" value="1"/>
</dbReference>
<feature type="coiled-coil region" evidence="1">
    <location>
        <begin position="284"/>
        <end position="338"/>
    </location>
</feature>
<dbReference type="CDD" id="cd05379">
    <property type="entry name" value="CAP_bacterial"/>
    <property type="match status" value="1"/>
</dbReference>
<sequence length="438" mass="50182">MDEDWNTKSLESAQSPKLSKRGSKHAPSVYDGDIPSVSEQVDFGEDHLKVIMSYITSHNLLRNNPKAFLVFLEERKKYMKGDFYCYNSLKNTSKGSKVNIKTSEGITAIKETIEFLEEVESISSKLTFDQELCKLAQRHAEDLGKNGLVTHTGSYNLTPTQRAEQADINVEVHENLSFGKFETPMEVVLNLVIDDGVKSRTNRNTLFLKDIDKIGIGFSKHSVYDYCYVINYCENYEEDEEEEEEEEGEGEVSLTEAEDLTKKQTTTTNVLLNLNDDSNSLHLKQQADRIIMEAEKELDKEETKIVPFDAVTLDDDPNQELKDELKDLEKQGEEILKDSDNTIDQFNADECINTMEEVKNPWTDGERKAKYMLDKAWNPDKNITKNMNLVASKRMRTPVNDLEVNSTDSKRIPTKNGHIAQTILCWCCRKKKKKRESK</sequence>
<dbReference type="AlphaFoldDB" id="A0AAD1XF16"/>
<evidence type="ECO:0000259" key="3">
    <source>
        <dbReference type="Pfam" id="PF00188"/>
    </source>
</evidence>
<dbReference type="InterPro" id="IPR014044">
    <property type="entry name" value="CAP_dom"/>
</dbReference>
<evidence type="ECO:0000313" key="5">
    <source>
        <dbReference type="Proteomes" id="UP001295684"/>
    </source>
</evidence>
<dbReference type="EMBL" id="CAMPGE010010110">
    <property type="protein sequence ID" value="CAI2368967.1"/>
    <property type="molecule type" value="Genomic_DNA"/>
</dbReference>
<feature type="compositionally biased region" description="Polar residues" evidence="2">
    <location>
        <begin position="7"/>
        <end position="17"/>
    </location>
</feature>
<dbReference type="SUPFAM" id="SSF55797">
    <property type="entry name" value="PR-1-like"/>
    <property type="match status" value="1"/>
</dbReference>
<keyword evidence="1" id="KW-0175">Coiled coil</keyword>
<keyword evidence="5" id="KW-1185">Reference proteome</keyword>
<evidence type="ECO:0000256" key="1">
    <source>
        <dbReference type="SAM" id="Coils"/>
    </source>
</evidence>
<proteinExistence type="predicted"/>
<feature type="compositionally biased region" description="Acidic residues" evidence="2">
    <location>
        <begin position="238"/>
        <end position="250"/>
    </location>
</feature>
<dbReference type="PANTHER" id="PTHR31157:SF1">
    <property type="entry name" value="SCP DOMAIN-CONTAINING PROTEIN"/>
    <property type="match status" value="1"/>
</dbReference>
<dbReference type="Proteomes" id="UP001295684">
    <property type="component" value="Unassembled WGS sequence"/>
</dbReference>